<reference evidence="1 2" key="1">
    <citation type="journal article" date="2015" name="Plant Cell">
        <title>Oil accumulation by the oleaginous diatom Fistulifera solaris as revealed by the genome and transcriptome.</title>
        <authorList>
            <person name="Tanaka T."/>
            <person name="Maeda Y."/>
            <person name="Veluchamy A."/>
            <person name="Tanaka M."/>
            <person name="Abida H."/>
            <person name="Marechal E."/>
            <person name="Bowler C."/>
            <person name="Muto M."/>
            <person name="Sunaga Y."/>
            <person name="Tanaka M."/>
            <person name="Yoshino T."/>
            <person name="Taniguchi T."/>
            <person name="Fukuda Y."/>
            <person name="Nemoto M."/>
            <person name="Matsumoto M."/>
            <person name="Wong P.S."/>
            <person name="Aburatani S."/>
            <person name="Fujibuchi W."/>
        </authorList>
    </citation>
    <scope>NUCLEOTIDE SEQUENCE [LARGE SCALE GENOMIC DNA]</scope>
    <source>
        <strain evidence="1 2">JPCC DA0580</strain>
    </source>
</reference>
<dbReference type="InParanoid" id="A0A1Z5K6C9"/>
<evidence type="ECO:0000313" key="1">
    <source>
        <dbReference type="EMBL" id="GAX21779.1"/>
    </source>
</evidence>
<organism evidence="1 2">
    <name type="scientific">Fistulifera solaris</name>
    <name type="common">Oleaginous diatom</name>
    <dbReference type="NCBI Taxonomy" id="1519565"/>
    <lineage>
        <taxon>Eukaryota</taxon>
        <taxon>Sar</taxon>
        <taxon>Stramenopiles</taxon>
        <taxon>Ochrophyta</taxon>
        <taxon>Bacillariophyta</taxon>
        <taxon>Bacillariophyceae</taxon>
        <taxon>Bacillariophycidae</taxon>
        <taxon>Naviculales</taxon>
        <taxon>Naviculaceae</taxon>
        <taxon>Fistulifera</taxon>
    </lineage>
</organism>
<name>A0A1Z5K6C9_FISSO</name>
<proteinExistence type="predicted"/>
<comment type="caution">
    <text evidence="1">The sequence shown here is derived from an EMBL/GenBank/DDBJ whole genome shotgun (WGS) entry which is preliminary data.</text>
</comment>
<keyword evidence="2" id="KW-1185">Reference proteome</keyword>
<protein>
    <submittedName>
        <fullName evidence="1">Uncharacterized protein</fullName>
    </submittedName>
</protein>
<gene>
    <name evidence="1" type="ORF">FisN_31Lh069</name>
</gene>
<dbReference type="Proteomes" id="UP000198406">
    <property type="component" value="Unassembled WGS sequence"/>
</dbReference>
<sequence length="205" mass="23010">MSVEMLHRHLFQEALATLQDATRLLRQYLNSQSSISDEESMLRRAQLRLFQPKAVSSIDHNSPTFKDLMDDPLSFLNVMKNHAEDQPPSNVLYTIRICDIDTECYEDVDMQSAIILYNTGLANHLAMQSPRAMTSLMKLADGLLQSKVKPYENEVFFQAATIQLAIRHCCSTLPQLSYLSQELSPRACKLAALLLPHDALSAAAA</sequence>
<evidence type="ECO:0000313" key="2">
    <source>
        <dbReference type="Proteomes" id="UP000198406"/>
    </source>
</evidence>
<dbReference type="AlphaFoldDB" id="A0A1Z5K6C9"/>
<dbReference type="EMBL" id="BDSP01000172">
    <property type="protein sequence ID" value="GAX21779.1"/>
    <property type="molecule type" value="Genomic_DNA"/>
</dbReference>
<accession>A0A1Z5K6C9</accession>